<name>A0A0B1S0S7_OESDE</name>
<evidence type="ECO:0000256" key="1">
    <source>
        <dbReference type="SAM" id="MobiDB-lite"/>
    </source>
</evidence>
<keyword evidence="2" id="KW-1133">Transmembrane helix</keyword>
<organism evidence="3 4">
    <name type="scientific">Oesophagostomum dentatum</name>
    <name type="common">Nodular worm</name>
    <dbReference type="NCBI Taxonomy" id="61180"/>
    <lineage>
        <taxon>Eukaryota</taxon>
        <taxon>Metazoa</taxon>
        <taxon>Ecdysozoa</taxon>
        <taxon>Nematoda</taxon>
        <taxon>Chromadorea</taxon>
        <taxon>Rhabditida</taxon>
        <taxon>Rhabditina</taxon>
        <taxon>Rhabditomorpha</taxon>
        <taxon>Strongyloidea</taxon>
        <taxon>Strongylidae</taxon>
        <taxon>Oesophagostomum</taxon>
    </lineage>
</organism>
<accession>A0A0B1S0S7</accession>
<feature type="region of interest" description="Disordered" evidence="1">
    <location>
        <begin position="67"/>
        <end position="126"/>
    </location>
</feature>
<keyword evidence="4" id="KW-1185">Reference proteome</keyword>
<evidence type="ECO:0000313" key="3">
    <source>
        <dbReference type="EMBL" id="KHJ76820.1"/>
    </source>
</evidence>
<feature type="non-terminal residue" evidence="3">
    <location>
        <position position="1"/>
    </location>
</feature>
<gene>
    <name evidence="3" type="ORF">OESDEN_23560</name>
</gene>
<evidence type="ECO:0000256" key="2">
    <source>
        <dbReference type="SAM" id="Phobius"/>
    </source>
</evidence>
<feature type="compositionally biased region" description="Basic and acidic residues" evidence="1">
    <location>
        <begin position="67"/>
        <end position="80"/>
    </location>
</feature>
<feature type="transmembrane region" description="Helical" evidence="2">
    <location>
        <begin position="30"/>
        <end position="51"/>
    </location>
</feature>
<evidence type="ECO:0000313" key="4">
    <source>
        <dbReference type="Proteomes" id="UP000053660"/>
    </source>
</evidence>
<protein>
    <submittedName>
        <fullName evidence="3">Uncharacterized protein</fullName>
    </submittedName>
</protein>
<proteinExistence type="predicted"/>
<dbReference type="EMBL" id="KN611377">
    <property type="protein sequence ID" value="KHJ76820.1"/>
    <property type="molecule type" value="Genomic_DNA"/>
</dbReference>
<keyword evidence="2" id="KW-0472">Membrane</keyword>
<feature type="compositionally biased region" description="Polar residues" evidence="1">
    <location>
        <begin position="116"/>
        <end position="126"/>
    </location>
</feature>
<sequence length="126" mass="14417">YPNGPPGSFRYEWRWTSSPPNPRVNTGVEFFTRLITIYMVVFIFVSFIQAVTQPYYDAKKWVEDKSGISSEETKEAKPRTQFDFMNQPPLTDDNWNSVISSNSYPSSEVLEPGYSNVPSAPQLPSH</sequence>
<dbReference type="AlphaFoldDB" id="A0A0B1S0S7"/>
<dbReference type="OrthoDB" id="376357at2759"/>
<keyword evidence="2" id="KW-0812">Transmembrane</keyword>
<reference evidence="3 4" key="1">
    <citation type="submission" date="2014-03" db="EMBL/GenBank/DDBJ databases">
        <title>Draft genome of the hookworm Oesophagostomum dentatum.</title>
        <authorList>
            <person name="Mitreva M."/>
        </authorList>
    </citation>
    <scope>NUCLEOTIDE SEQUENCE [LARGE SCALE GENOMIC DNA]</scope>
    <source>
        <strain evidence="3 4">OD-Hann</strain>
    </source>
</reference>
<dbReference type="Proteomes" id="UP000053660">
    <property type="component" value="Unassembled WGS sequence"/>
</dbReference>
<feature type="compositionally biased region" description="Low complexity" evidence="1">
    <location>
        <begin position="97"/>
        <end position="107"/>
    </location>
</feature>